<accession>A0A917EU26</accession>
<organism evidence="2 3">
    <name type="scientific">Halobacillus andaensis</name>
    <dbReference type="NCBI Taxonomy" id="1176239"/>
    <lineage>
        <taxon>Bacteria</taxon>
        <taxon>Bacillati</taxon>
        <taxon>Bacillota</taxon>
        <taxon>Bacilli</taxon>
        <taxon>Bacillales</taxon>
        <taxon>Bacillaceae</taxon>
        <taxon>Halobacillus</taxon>
    </lineage>
</organism>
<keyword evidence="3" id="KW-1185">Reference proteome</keyword>
<dbReference type="PANTHER" id="PTHR43072:SF36">
    <property type="entry name" value="RIBOSOMAL-PROTEIN-ALANINE ACETYLTRANSFERASE"/>
    <property type="match status" value="1"/>
</dbReference>
<comment type="caution">
    <text evidence="2">The sequence shown here is derived from an EMBL/GenBank/DDBJ whole genome shotgun (WGS) entry which is preliminary data.</text>
</comment>
<proteinExistence type="predicted"/>
<evidence type="ECO:0000313" key="2">
    <source>
        <dbReference type="EMBL" id="GGF13556.1"/>
    </source>
</evidence>
<dbReference type="CDD" id="cd04301">
    <property type="entry name" value="NAT_SF"/>
    <property type="match status" value="1"/>
</dbReference>
<dbReference type="PANTHER" id="PTHR43072">
    <property type="entry name" value="N-ACETYLTRANSFERASE"/>
    <property type="match status" value="1"/>
</dbReference>
<name>A0A917EU26_HALAA</name>
<evidence type="ECO:0000259" key="1">
    <source>
        <dbReference type="PROSITE" id="PS51186"/>
    </source>
</evidence>
<evidence type="ECO:0000313" key="3">
    <source>
        <dbReference type="Proteomes" id="UP000660110"/>
    </source>
</evidence>
<dbReference type="AlphaFoldDB" id="A0A917EU26"/>
<feature type="domain" description="N-acetyltransferase" evidence="1">
    <location>
        <begin position="1"/>
        <end position="148"/>
    </location>
</feature>
<dbReference type="PROSITE" id="PS51186">
    <property type="entry name" value="GNAT"/>
    <property type="match status" value="1"/>
</dbReference>
<dbReference type="InterPro" id="IPR017255">
    <property type="entry name" value="AcTrfase_GNAT_prd"/>
</dbReference>
<dbReference type="FunFam" id="3.40.630.30:FF:000133">
    <property type="entry name" value="Acetyltransferase, GNAT family"/>
    <property type="match status" value="1"/>
</dbReference>
<reference evidence="2" key="1">
    <citation type="journal article" date="2014" name="Int. J. Syst. Evol. Microbiol.">
        <title>Complete genome sequence of Corynebacterium casei LMG S-19264T (=DSM 44701T), isolated from a smear-ripened cheese.</title>
        <authorList>
            <consortium name="US DOE Joint Genome Institute (JGI-PGF)"/>
            <person name="Walter F."/>
            <person name="Albersmeier A."/>
            <person name="Kalinowski J."/>
            <person name="Ruckert C."/>
        </authorList>
    </citation>
    <scope>NUCLEOTIDE SEQUENCE</scope>
    <source>
        <strain evidence="2">CGMCC 1.12153</strain>
    </source>
</reference>
<dbReference type="SUPFAM" id="SSF55729">
    <property type="entry name" value="Acyl-CoA N-acyltransferases (Nat)"/>
    <property type="match status" value="1"/>
</dbReference>
<dbReference type="InterPro" id="IPR000182">
    <property type="entry name" value="GNAT_dom"/>
</dbReference>
<dbReference type="EMBL" id="BMEL01000001">
    <property type="protein sequence ID" value="GGF13556.1"/>
    <property type="molecule type" value="Genomic_DNA"/>
</dbReference>
<reference evidence="2" key="2">
    <citation type="submission" date="2020-09" db="EMBL/GenBank/DDBJ databases">
        <authorList>
            <person name="Sun Q."/>
            <person name="Zhou Y."/>
        </authorList>
    </citation>
    <scope>NUCLEOTIDE SEQUENCE</scope>
    <source>
        <strain evidence="2">CGMCC 1.12153</strain>
    </source>
</reference>
<dbReference type="Gene3D" id="3.40.630.30">
    <property type="match status" value="1"/>
</dbReference>
<dbReference type="InterPro" id="IPR016181">
    <property type="entry name" value="Acyl_CoA_acyltransferase"/>
</dbReference>
<dbReference type="GO" id="GO:0016747">
    <property type="term" value="F:acyltransferase activity, transferring groups other than amino-acyl groups"/>
    <property type="evidence" value="ECO:0007669"/>
    <property type="project" value="InterPro"/>
</dbReference>
<dbReference type="PIRSF" id="PIRSF037663">
    <property type="entry name" value="Acetyltransf_GNAT_prd"/>
    <property type="match status" value="1"/>
</dbReference>
<gene>
    <name evidence="2" type="ORF">GCM10010954_10350</name>
</gene>
<protein>
    <submittedName>
        <fullName evidence="2">N-acetyltransferase</fullName>
    </submittedName>
</protein>
<dbReference type="Proteomes" id="UP000660110">
    <property type="component" value="Unassembled WGS sequence"/>
</dbReference>
<dbReference type="RefSeq" id="WP_188376379.1">
    <property type="nucleotide sequence ID" value="NZ_BMEL01000001.1"/>
</dbReference>
<sequence length="157" mass="18019">MQIRHVTADDYGVISPLINDWWGGRSMADMLPKLFFIHFKDTSFVAEENGKIIGFLITFYSQTHKDEAYVHFVGVDPEYRQKDIARKLYGEFFNVVKQSGRSIVRAVTSPINKTSIDFHTKIGFDFDHGDKVMNGVPVVTNYDGKGQERVLFIKHVK</sequence>
<dbReference type="Pfam" id="PF00583">
    <property type="entry name" value="Acetyltransf_1"/>
    <property type="match status" value="1"/>
</dbReference>